<organism evidence="2 3">
    <name type="scientific">Microbacterium lushaniae</name>
    <dbReference type="NCBI Taxonomy" id="2614639"/>
    <lineage>
        <taxon>Bacteria</taxon>
        <taxon>Bacillati</taxon>
        <taxon>Actinomycetota</taxon>
        <taxon>Actinomycetes</taxon>
        <taxon>Micrococcales</taxon>
        <taxon>Microbacteriaceae</taxon>
        <taxon>Microbacterium</taxon>
    </lineage>
</organism>
<protein>
    <submittedName>
        <fullName evidence="2">Uncharacterized protein</fullName>
    </submittedName>
</protein>
<keyword evidence="3" id="KW-1185">Reference proteome</keyword>
<proteinExistence type="predicted"/>
<evidence type="ECO:0000313" key="3">
    <source>
        <dbReference type="Proteomes" id="UP000325516"/>
    </source>
</evidence>
<accession>A0A5J6L9Q8</accession>
<keyword evidence="1" id="KW-1133">Transmembrane helix</keyword>
<feature type="transmembrane region" description="Helical" evidence="1">
    <location>
        <begin position="30"/>
        <end position="52"/>
    </location>
</feature>
<keyword evidence="1" id="KW-0472">Membrane</keyword>
<dbReference type="AlphaFoldDB" id="A0A5J6L9Q8"/>
<reference evidence="3" key="1">
    <citation type="submission" date="2019-09" db="EMBL/GenBank/DDBJ databases">
        <title>Mumia zhuanghuii sp. nov. isolated from the intestinal contents of plateau pika (Ochotona curzoniae) in the Qinghai-Tibet plateau of China.</title>
        <authorList>
            <person name="Tian Z."/>
        </authorList>
    </citation>
    <scope>NUCLEOTIDE SEQUENCE [LARGE SCALE GENOMIC DNA]</scope>
    <source>
        <strain evidence="3">L-031</strain>
    </source>
</reference>
<evidence type="ECO:0000256" key="1">
    <source>
        <dbReference type="SAM" id="Phobius"/>
    </source>
</evidence>
<evidence type="ECO:0000313" key="2">
    <source>
        <dbReference type="EMBL" id="QEW05002.1"/>
    </source>
</evidence>
<dbReference type="EMBL" id="CP044232">
    <property type="protein sequence ID" value="QEW05002.1"/>
    <property type="molecule type" value="Genomic_DNA"/>
</dbReference>
<keyword evidence="1" id="KW-0812">Transmembrane</keyword>
<name>A0A5J6L9Q8_9MICO</name>
<dbReference type="KEGG" id="mlz:F6J85_17245"/>
<dbReference type="Proteomes" id="UP000325516">
    <property type="component" value="Chromosome"/>
</dbReference>
<sequence length="365" mass="38652">MTTPAPRPEAVADDARHARRRRRRRLASDLTALALVGALLMAAFAAGGVALYRELYSPTAFVLRYLDLLADGRATDARSVPGVALDAEQLAAAGLPATASDALLRRDTLATLTDVEALGERVDGDLTRVTVSYRAAGVEGKTTFAVVQDGWTGVVPSWRFATSPLAVLDLTVRGSMRFDVNGFEIDKRQVSADGVDADPLAALPLLVFSPGMYSVAVDTAISATPGVAVLADAPHATVPVDIQAQATEEFVGVVQQRMNEFLGACAAQQVLQPTGCPFGFQVRNRIVDAPAWSIVQQPEVRVEPDGAAWRIIPAEAVAHIDVDVRSLFDGSVRTVQEDVRFVVSGGITVLPDGTASIQVQGQNAE</sequence>
<gene>
    <name evidence="2" type="ORF">F6J85_17245</name>
</gene>